<evidence type="ECO:0008006" key="6">
    <source>
        <dbReference type="Google" id="ProtNLM"/>
    </source>
</evidence>
<gene>
    <name evidence="4" type="ORF">N788_03020</name>
</gene>
<reference evidence="4 5" key="2">
    <citation type="journal article" date="2015" name="Stand. Genomic Sci.">
        <title>High quality draft genomic sequence of Arenimonas donghaensis DSM 18148(T).</title>
        <authorList>
            <person name="Chen F."/>
            <person name="Wang H."/>
            <person name="Cao Y."/>
            <person name="Li X."/>
            <person name="Wang G."/>
        </authorList>
    </citation>
    <scope>NUCLEOTIDE SEQUENCE [LARGE SCALE GENOMIC DNA]</scope>
    <source>
        <strain evidence="4 5">HO3-R19</strain>
    </source>
</reference>
<accession>A0A087MI93</accession>
<dbReference type="InterPro" id="IPR011542">
    <property type="entry name" value="SUF_FeS_clus_asmbl_SufD"/>
</dbReference>
<dbReference type="STRING" id="1121014.N788_03020"/>
<dbReference type="OrthoDB" id="9768262at2"/>
<keyword evidence="5" id="KW-1185">Reference proteome</keyword>
<comment type="caution">
    <text evidence="4">The sequence shown here is derived from an EMBL/GenBank/DDBJ whole genome shotgun (WGS) entry which is preliminary data.</text>
</comment>
<comment type="similarity">
    <text evidence="1">Belongs to the iron-sulfur cluster assembly SufBD family.</text>
</comment>
<evidence type="ECO:0000256" key="1">
    <source>
        <dbReference type="ARBA" id="ARBA00043967"/>
    </source>
</evidence>
<evidence type="ECO:0000259" key="2">
    <source>
        <dbReference type="Pfam" id="PF01458"/>
    </source>
</evidence>
<name>A0A087MI93_9GAMM</name>
<dbReference type="AlphaFoldDB" id="A0A087MI93"/>
<dbReference type="SUPFAM" id="SSF101960">
    <property type="entry name" value="Stabilizer of iron transporter SufD"/>
    <property type="match status" value="1"/>
</dbReference>
<dbReference type="EMBL" id="AVCJ01000012">
    <property type="protein sequence ID" value="KFL36596.1"/>
    <property type="molecule type" value="Genomic_DNA"/>
</dbReference>
<dbReference type="Proteomes" id="UP000029085">
    <property type="component" value="Unassembled WGS sequence"/>
</dbReference>
<evidence type="ECO:0000313" key="5">
    <source>
        <dbReference type="Proteomes" id="UP000029085"/>
    </source>
</evidence>
<dbReference type="InterPro" id="IPR055346">
    <property type="entry name" value="Fe-S_cluster_assembly_SufBD"/>
</dbReference>
<dbReference type="InterPro" id="IPR037284">
    <property type="entry name" value="SUF_FeS_clus_asmbl_SufBD_sf"/>
</dbReference>
<evidence type="ECO:0000259" key="3">
    <source>
        <dbReference type="Pfam" id="PF19295"/>
    </source>
</evidence>
<dbReference type="RefSeq" id="WP_051924442.1">
    <property type="nucleotide sequence ID" value="NZ_AVCJ01000012.1"/>
</dbReference>
<dbReference type="PANTHER" id="PTHR43575">
    <property type="entry name" value="PROTEIN ABCI7, CHLOROPLASTIC"/>
    <property type="match status" value="1"/>
</dbReference>
<feature type="domain" description="SUF system FeS cluster assembly SufBD core" evidence="2">
    <location>
        <begin position="173"/>
        <end position="401"/>
    </location>
</feature>
<proteinExistence type="inferred from homology"/>
<dbReference type="PANTHER" id="PTHR43575:SF1">
    <property type="entry name" value="PROTEIN ABCI7, CHLOROPLASTIC"/>
    <property type="match status" value="1"/>
</dbReference>
<dbReference type="NCBIfam" id="TIGR01981">
    <property type="entry name" value="sufD"/>
    <property type="match status" value="1"/>
</dbReference>
<dbReference type="PATRIC" id="fig|1121014.3.peg.1281"/>
<reference evidence="5" key="1">
    <citation type="submission" date="2013-08" db="EMBL/GenBank/DDBJ databases">
        <title>Genome sequencing of Arenimonas donghaensis.</title>
        <authorList>
            <person name="Chen F."/>
            <person name="Wang G."/>
        </authorList>
    </citation>
    <scope>NUCLEOTIDE SEQUENCE [LARGE SCALE GENOMIC DNA]</scope>
    <source>
        <strain evidence="5">HO3-R19</strain>
    </source>
</reference>
<organism evidence="4 5">
    <name type="scientific">Arenimonas donghaensis DSM 18148 = HO3-R19</name>
    <dbReference type="NCBI Taxonomy" id="1121014"/>
    <lineage>
        <taxon>Bacteria</taxon>
        <taxon>Pseudomonadati</taxon>
        <taxon>Pseudomonadota</taxon>
        <taxon>Gammaproteobacteria</taxon>
        <taxon>Lysobacterales</taxon>
        <taxon>Lysobacteraceae</taxon>
        <taxon>Arenimonas</taxon>
    </lineage>
</organism>
<sequence>MSTLVDTFRESFEALPPALVDAQGLGEARRAAMAAVLADGLPGARVEAWKYTSLRALSARGFAHDAAAVDLDPALLAHIPAPRLVFVNGRFDAGASQLDALPDGVELRPLSQALAGDDPRAVSVLGRRFDRADEPFARFNAALATEGMLLRVHADVMVTAPLHLVFVGAPGDSDQAAHLRHLVELRKGASLTLVEHHLGAGAHRNLVNHLSHVHLAAGARLRHARLQDEDGGASLLSRTDAVLASATEYRRVDLELGAALSRHEFNVDLQGDGAALHAGGVLLADGRRHVDTRLGIRHQATNTRCELPWRGLADQRGRVVFHGGIQIQAGADGSEAELSNKNLLLSDSAEIDSQPVLVINADEVKAAHGATVGRLDETALFYLRSRGLPAAQARVLLMQAFLREALGVLDAGELAKSLGDTMARRLGHEGSPE</sequence>
<dbReference type="InterPro" id="IPR045595">
    <property type="entry name" value="SufBD_N"/>
</dbReference>
<dbReference type="GO" id="GO:0016226">
    <property type="term" value="P:iron-sulfur cluster assembly"/>
    <property type="evidence" value="ECO:0007669"/>
    <property type="project" value="InterPro"/>
</dbReference>
<feature type="domain" description="SUF system FeS cluster assembly SufBD N-terminal" evidence="3">
    <location>
        <begin position="22"/>
        <end position="163"/>
    </location>
</feature>
<dbReference type="Pfam" id="PF01458">
    <property type="entry name" value="SUFBD_core"/>
    <property type="match status" value="1"/>
</dbReference>
<evidence type="ECO:0000313" key="4">
    <source>
        <dbReference type="EMBL" id="KFL36596.1"/>
    </source>
</evidence>
<dbReference type="Pfam" id="PF19295">
    <property type="entry name" value="SufBD_N"/>
    <property type="match status" value="1"/>
</dbReference>
<protein>
    <recommendedName>
        <fullName evidence="6">Fe-S cluster assembly protein SufD</fullName>
    </recommendedName>
</protein>
<dbReference type="InterPro" id="IPR000825">
    <property type="entry name" value="SUF_FeS_clus_asmbl_SufBD_core"/>
</dbReference>